<dbReference type="InterPro" id="IPR029066">
    <property type="entry name" value="PLP-binding_barrel"/>
</dbReference>
<evidence type="ECO:0000256" key="1">
    <source>
        <dbReference type="ARBA" id="ARBA00022898"/>
    </source>
</evidence>
<dbReference type="EMBL" id="CP066776">
    <property type="protein sequence ID" value="QQL46144.1"/>
    <property type="molecule type" value="Genomic_DNA"/>
</dbReference>
<dbReference type="SUPFAM" id="SSF51419">
    <property type="entry name" value="PLP-binding barrel"/>
    <property type="match status" value="1"/>
</dbReference>
<accession>A0A6B3LBW5</accession>
<dbReference type="GO" id="GO:0030170">
    <property type="term" value="F:pyridoxal phosphate binding"/>
    <property type="evidence" value="ECO:0007669"/>
    <property type="project" value="UniProtKB-UniRule"/>
</dbReference>
<evidence type="ECO:0000256" key="2">
    <source>
        <dbReference type="HAMAP-Rule" id="MF_02087"/>
    </source>
</evidence>
<gene>
    <name evidence="6" type="ORF">G3M56_006060</name>
</gene>
<protein>
    <recommendedName>
        <fullName evidence="2">Pyridoxal phosphate homeostasis protein</fullName>
        <shortName evidence="2">PLP homeostasis protein</shortName>
    </recommendedName>
</protein>
<feature type="domain" description="Alanine racemase N-terminal" evidence="5">
    <location>
        <begin position="8"/>
        <end position="227"/>
    </location>
</feature>
<dbReference type="RefSeq" id="WP_164362854.1">
    <property type="nucleotide sequence ID" value="NZ_CP066776.1"/>
</dbReference>
<dbReference type="HAMAP" id="MF_02087">
    <property type="entry name" value="PLP_homeostasis"/>
    <property type="match status" value="1"/>
</dbReference>
<reference evidence="6 7" key="1">
    <citation type="submission" date="2020-12" db="EMBL/GenBank/DDBJ databases">
        <title>Sulforoseuscoccus oceanibium gen. nov., sp. nov., a representative of the phylum Verrucomicrobia with special cytoplasmic membrane, and proposal of Sulforoseuscoccusaceae fam. nov.</title>
        <authorList>
            <person name="Xi F."/>
        </authorList>
    </citation>
    <scope>NUCLEOTIDE SEQUENCE [LARGE SCALE GENOMIC DNA]</scope>
    <source>
        <strain evidence="6 7">T37</strain>
    </source>
</reference>
<dbReference type="CDD" id="cd00635">
    <property type="entry name" value="PLPDE_III_YBL036c_like"/>
    <property type="match status" value="1"/>
</dbReference>
<feature type="modified residue" description="N6-(pyridoxal phosphate)lysine" evidence="2 3">
    <location>
        <position position="37"/>
    </location>
</feature>
<dbReference type="Proteomes" id="UP000475117">
    <property type="component" value="Chromosome"/>
</dbReference>
<dbReference type="FunFam" id="3.20.20.10:FF:000018">
    <property type="entry name" value="Pyridoxal phosphate homeostasis protein"/>
    <property type="match status" value="1"/>
</dbReference>
<evidence type="ECO:0000259" key="5">
    <source>
        <dbReference type="Pfam" id="PF01168"/>
    </source>
</evidence>
<comment type="cofactor">
    <cofactor evidence="3">
        <name>pyridoxal 5'-phosphate</name>
        <dbReference type="ChEBI" id="CHEBI:597326"/>
    </cofactor>
</comment>
<comment type="function">
    <text evidence="2">Pyridoxal 5'-phosphate (PLP)-binding protein, which is involved in PLP homeostasis.</text>
</comment>
<dbReference type="PIRSF" id="PIRSF004848">
    <property type="entry name" value="YBL036c_PLPDEIII"/>
    <property type="match status" value="1"/>
</dbReference>
<sequence>MSESIESNLEAINQRVAAACAKAGRSTDDVQLIAVSKKFPADAVRGAYEAGHRVFGESRVQEAIEKVPTLPGDIDWHFIGRLQKNKVRKALPLFSTFHSVDSLSLAQAIDRIAREEGYFPRVFLQTNIADESSKTGFSRAELMEQIDTLLELERLQIVGLMTIPPPRQDPEGTRRDFAAVRELRDEIVAATGVPLPELSMGMSGDFELAIEEGSTCVRVGSAIFGQRAY</sequence>
<evidence type="ECO:0000256" key="3">
    <source>
        <dbReference type="PIRSR" id="PIRSR004848-1"/>
    </source>
</evidence>
<evidence type="ECO:0000256" key="4">
    <source>
        <dbReference type="RuleBase" id="RU004514"/>
    </source>
</evidence>
<evidence type="ECO:0000313" key="6">
    <source>
        <dbReference type="EMBL" id="QQL46144.1"/>
    </source>
</evidence>
<organism evidence="6 7">
    <name type="scientific">Sulfuriroseicoccus oceanibius</name>
    <dbReference type="NCBI Taxonomy" id="2707525"/>
    <lineage>
        <taxon>Bacteria</taxon>
        <taxon>Pseudomonadati</taxon>
        <taxon>Verrucomicrobiota</taxon>
        <taxon>Verrucomicrobiia</taxon>
        <taxon>Verrucomicrobiales</taxon>
        <taxon>Verrucomicrobiaceae</taxon>
        <taxon>Sulfuriroseicoccus</taxon>
    </lineage>
</organism>
<dbReference type="InterPro" id="IPR011078">
    <property type="entry name" value="PyrdxlP_homeostasis"/>
</dbReference>
<name>A0A6B3LBW5_9BACT</name>
<keyword evidence="1 2" id="KW-0663">Pyridoxal phosphate</keyword>
<dbReference type="Pfam" id="PF01168">
    <property type="entry name" value="Ala_racemase_N"/>
    <property type="match status" value="1"/>
</dbReference>
<dbReference type="NCBIfam" id="TIGR00044">
    <property type="entry name" value="YggS family pyridoxal phosphate-dependent enzyme"/>
    <property type="match status" value="1"/>
</dbReference>
<evidence type="ECO:0000313" key="7">
    <source>
        <dbReference type="Proteomes" id="UP000475117"/>
    </source>
</evidence>
<dbReference type="PANTHER" id="PTHR10146">
    <property type="entry name" value="PROLINE SYNTHETASE CO-TRANSCRIBED BACTERIAL HOMOLOG PROTEIN"/>
    <property type="match status" value="1"/>
</dbReference>
<dbReference type="KEGG" id="soa:G3M56_006060"/>
<proteinExistence type="inferred from homology"/>
<dbReference type="AlphaFoldDB" id="A0A6B3LBW5"/>
<dbReference type="InterPro" id="IPR001608">
    <property type="entry name" value="Ala_racemase_N"/>
</dbReference>
<dbReference type="Gene3D" id="3.20.20.10">
    <property type="entry name" value="Alanine racemase"/>
    <property type="match status" value="1"/>
</dbReference>
<comment type="similarity">
    <text evidence="2 4">Belongs to the pyridoxal phosphate-binding protein YggS/PROSC family.</text>
</comment>
<dbReference type="PANTHER" id="PTHR10146:SF14">
    <property type="entry name" value="PYRIDOXAL PHOSPHATE HOMEOSTASIS PROTEIN"/>
    <property type="match status" value="1"/>
</dbReference>
<keyword evidence="7" id="KW-1185">Reference proteome</keyword>